<sequence length="408" mass="46316">MFQDQTARIAQKYSTTERDITFHSKARHHNLILFVPPMPVEEIALQHYNEQFRIIRGPGPQFDQEHPKIIVTSVVSVGLAALATAHRDLHLMQLARRKYATALRLLARAIHDLDQPPAPYTVISSFNLSMFEMITYDNRSGSYQWLKHIHGTTALLYSLGLADMNITQMTAVIQFCYTVAMACIISEQRIPSFLVDLVQSAKTSNEESRQSPPVQLFPLLCSLVDLYAQMNQGQNQRQSHIISKVIEIDRSLQSWVTCLLSPWTYPVNSVKSQHGPDGCWIARVWTYYRLGRILAHKIIQSSLARQEQLVTWALSDVSWAQSNGLSAEVSQMSSEIYDCIPAMLGSVDLHEKPSPCLSSNVFFLITILQALMKLTDKMTVVSNWSAQLWRLNGEDFGVMKELVMMRLC</sequence>
<dbReference type="PANTHER" id="PTHR38791">
    <property type="entry name" value="ZN(II)2CYS6 TRANSCRIPTION FACTOR (EUROFUNG)-RELATED-RELATED"/>
    <property type="match status" value="1"/>
</dbReference>
<dbReference type="Pfam" id="PF11951">
    <property type="entry name" value="Fungal_trans_2"/>
    <property type="match status" value="1"/>
</dbReference>
<reference evidence="1 2" key="1">
    <citation type="submission" date="2020-01" db="EMBL/GenBank/DDBJ databases">
        <title>Draft genome sequence of Aspergillus udagawae IFM 53868.</title>
        <authorList>
            <person name="Takahashi H."/>
            <person name="Yaguchi T."/>
        </authorList>
    </citation>
    <scope>NUCLEOTIDE SEQUENCE [LARGE SCALE GENOMIC DNA]</scope>
    <source>
        <strain evidence="1 2">IFM 53868</strain>
    </source>
</reference>
<dbReference type="EMBL" id="BLKG01000187">
    <property type="protein sequence ID" value="GFF98494.1"/>
    <property type="molecule type" value="Genomic_DNA"/>
</dbReference>
<evidence type="ECO:0008006" key="3">
    <source>
        <dbReference type="Google" id="ProtNLM"/>
    </source>
</evidence>
<evidence type="ECO:0000313" key="1">
    <source>
        <dbReference type="EMBL" id="GFF98494.1"/>
    </source>
</evidence>
<dbReference type="InterPro" id="IPR021858">
    <property type="entry name" value="Fun_TF"/>
</dbReference>
<name>A0ABQ1BDC7_9EURO</name>
<accession>A0ABQ1BDC7</accession>
<dbReference type="Proteomes" id="UP000465266">
    <property type="component" value="Unassembled WGS sequence"/>
</dbReference>
<comment type="caution">
    <text evidence="1">The sequence shown here is derived from an EMBL/GenBank/DDBJ whole genome shotgun (WGS) entry which is preliminary data.</text>
</comment>
<evidence type="ECO:0000313" key="2">
    <source>
        <dbReference type="Proteomes" id="UP000465266"/>
    </source>
</evidence>
<organism evidence="1 2">
    <name type="scientific">Aspergillus udagawae</name>
    <dbReference type="NCBI Taxonomy" id="91492"/>
    <lineage>
        <taxon>Eukaryota</taxon>
        <taxon>Fungi</taxon>
        <taxon>Dikarya</taxon>
        <taxon>Ascomycota</taxon>
        <taxon>Pezizomycotina</taxon>
        <taxon>Eurotiomycetes</taxon>
        <taxon>Eurotiomycetidae</taxon>
        <taxon>Eurotiales</taxon>
        <taxon>Aspergillaceae</taxon>
        <taxon>Aspergillus</taxon>
        <taxon>Aspergillus subgen. Fumigati</taxon>
    </lineage>
</organism>
<gene>
    <name evidence="1" type="ORF">IFM53868_09825</name>
</gene>
<keyword evidence="2" id="KW-1185">Reference proteome</keyword>
<proteinExistence type="predicted"/>
<dbReference type="InterPro" id="IPR053175">
    <property type="entry name" value="DHMBA_Reg_Transcription_Factor"/>
</dbReference>
<protein>
    <recommendedName>
        <fullName evidence="3">Transcription factor domain-containing protein</fullName>
    </recommendedName>
</protein>